<dbReference type="Pfam" id="PF00501">
    <property type="entry name" value="AMP-binding"/>
    <property type="match status" value="2"/>
</dbReference>
<dbReference type="Pfam" id="PF00668">
    <property type="entry name" value="Condensation"/>
    <property type="match status" value="1"/>
</dbReference>
<dbReference type="CDD" id="cd19531">
    <property type="entry name" value="LCL_NRPS-like"/>
    <property type="match status" value="1"/>
</dbReference>
<dbReference type="InterPro" id="IPR006162">
    <property type="entry name" value="Ppantetheine_attach_site"/>
</dbReference>
<dbReference type="GO" id="GO:0044550">
    <property type="term" value="P:secondary metabolite biosynthetic process"/>
    <property type="evidence" value="ECO:0007669"/>
    <property type="project" value="TreeGrafter"/>
</dbReference>
<dbReference type="InterPro" id="IPR009081">
    <property type="entry name" value="PP-bd_ACP"/>
</dbReference>
<dbReference type="Gene3D" id="3.30.559.30">
    <property type="entry name" value="Nonribosomal peptide synthetase, condensation domain"/>
    <property type="match status" value="1"/>
</dbReference>
<evidence type="ECO:0000313" key="6">
    <source>
        <dbReference type="Proteomes" id="UP000018211"/>
    </source>
</evidence>
<dbReference type="Pfam" id="PF00550">
    <property type="entry name" value="PP-binding"/>
    <property type="match status" value="2"/>
</dbReference>
<feature type="domain" description="Carrier" evidence="4">
    <location>
        <begin position="503"/>
        <end position="578"/>
    </location>
</feature>
<evidence type="ECO:0000256" key="1">
    <source>
        <dbReference type="ARBA" id="ARBA00001957"/>
    </source>
</evidence>
<evidence type="ECO:0000256" key="3">
    <source>
        <dbReference type="ARBA" id="ARBA00022553"/>
    </source>
</evidence>
<dbReference type="Gene3D" id="3.30.300.30">
    <property type="match status" value="2"/>
</dbReference>
<dbReference type="Proteomes" id="UP000018211">
    <property type="component" value="Unassembled WGS sequence"/>
</dbReference>
<keyword evidence="2" id="KW-0596">Phosphopantetheine</keyword>
<dbReference type="Gene3D" id="3.40.50.12780">
    <property type="entry name" value="N-terminal domain of ligase-like"/>
    <property type="match status" value="2"/>
</dbReference>
<protein>
    <submittedName>
        <fullName evidence="5">Condensation and Amino acid adenylation domains protein</fullName>
    </submittedName>
</protein>
<feature type="domain" description="Carrier" evidence="4">
    <location>
        <begin position="1583"/>
        <end position="1658"/>
    </location>
</feature>
<dbReference type="PROSITE" id="PS00455">
    <property type="entry name" value="AMP_BINDING"/>
    <property type="match status" value="2"/>
</dbReference>
<dbReference type="NCBIfam" id="TIGR01733">
    <property type="entry name" value="AA-adenyl-dom"/>
    <property type="match status" value="2"/>
</dbReference>
<dbReference type="GO" id="GO:0043041">
    <property type="term" value="P:amino acid activation for nonribosomal peptide biosynthetic process"/>
    <property type="evidence" value="ECO:0007669"/>
    <property type="project" value="TreeGrafter"/>
</dbReference>
<dbReference type="GO" id="GO:0003824">
    <property type="term" value="F:catalytic activity"/>
    <property type="evidence" value="ECO:0007669"/>
    <property type="project" value="InterPro"/>
</dbReference>
<dbReference type="Gene3D" id="3.30.559.10">
    <property type="entry name" value="Chloramphenicol acetyltransferase-like domain"/>
    <property type="match status" value="1"/>
</dbReference>
<dbReference type="InterPro" id="IPR001242">
    <property type="entry name" value="Condensation_dom"/>
</dbReference>
<dbReference type="InterPro" id="IPR020845">
    <property type="entry name" value="AMP-binding_CS"/>
</dbReference>
<evidence type="ECO:0000256" key="2">
    <source>
        <dbReference type="ARBA" id="ARBA00022450"/>
    </source>
</evidence>
<dbReference type="InterPro" id="IPR025110">
    <property type="entry name" value="AMP-bd_C"/>
</dbReference>
<dbReference type="InterPro" id="IPR000873">
    <property type="entry name" value="AMP-dep_synth/lig_dom"/>
</dbReference>
<accession>A0AAV2VKL8</accession>
<dbReference type="SMART" id="SM00823">
    <property type="entry name" value="PKS_PP"/>
    <property type="match status" value="2"/>
</dbReference>
<proteinExistence type="predicted"/>
<dbReference type="PANTHER" id="PTHR45527">
    <property type="entry name" value="NONRIBOSOMAL PEPTIDE SYNTHETASE"/>
    <property type="match status" value="1"/>
</dbReference>
<dbReference type="InterPro" id="IPR023213">
    <property type="entry name" value="CAT-like_dom_sf"/>
</dbReference>
<organism evidence="5 6">
    <name type="scientific">Vibrio nigripulchritudo SOn1</name>
    <dbReference type="NCBI Taxonomy" id="1238450"/>
    <lineage>
        <taxon>Bacteria</taxon>
        <taxon>Pseudomonadati</taxon>
        <taxon>Pseudomonadota</taxon>
        <taxon>Gammaproteobacteria</taxon>
        <taxon>Vibrionales</taxon>
        <taxon>Vibrionaceae</taxon>
        <taxon>Vibrio</taxon>
    </lineage>
</organism>
<dbReference type="InterPro" id="IPR010071">
    <property type="entry name" value="AA_adenyl_dom"/>
</dbReference>
<comment type="caution">
    <text evidence="5">The sequence shown here is derived from an EMBL/GenBank/DDBJ whole genome shotgun (WGS) entry which is preliminary data.</text>
</comment>
<dbReference type="Pfam" id="PF13193">
    <property type="entry name" value="AMP-binding_C"/>
    <property type="match status" value="1"/>
</dbReference>
<dbReference type="CDD" id="cd05930">
    <property type="entry name" value="A_NRPS"/>
    <property type="match status" value="2"/>
</dbReference>
<dbReference type="GO" id="GO:0031177">
    <property type="term" value="F:phosphopantetheine binding"/>
    <property type="evidence" value="ECO:0007669"/>
    <property type="project" value="InterPro"/>
</dbReference>
<name>A0AAV2VKL8_9VIBR</name>
<dbReference type="SUPFAM" id="SSF47336">
    <property type="entry name" value="ACP-like"/>
    <property type="match status" value="2"/>
</dbReference>
<reference evidence="5 6" key="1">
    <citation type="journal article" date="2013" name="ISME J.">
        <title>Comparative genomics of pathogenic lineages of Vibrio nigripulchritudo identifies virulence-associated traits.</title>
        <authorList>
            <person name="Goudenege D."/>
            <person name="Labreuche Y."/>
            <person name="Krin E."/>
            <person name="Ansquer D."/>
            <person name="Mangenot S."/>
            <person name="Calteau A."/>
            <person name="Medigue C."/>
            <person name="Mazel D."/>
            <person name="Polz M.F."/>
            <person name="Le Roux F."/>
        </authorList>
    </citation>
    <scope>NUCLEOTIDE SEQUENCE [LARGE SCALE GENOMIC DNA]</scope>
    <source>
        <strain evidence="5 6">SOn1</strain>
    </source>
</reference>
<dbReference type="InterPro" id="IPR020806">
    <property type="entry name" value="PKS_PP-bd"/>
</dbReference>
<dbReference type="SUPFAM" id="SSF52777">
    <property type="entry name" value="CoA-dependent acyltransferases"/>
    <property type="match status" value="2"/>
</dbReference>
<dbReference type="PROSITE" id="PS50075">
    <property type="entry name" value="CARRIER"/>
    <property type="match status" value="2"/>
</dbReference>
<dbReference type="InterPro" id="IPR036736">
    <property type="entry name" value="ACP-like_sf"/>
</dbReference>
<dbReference type="PANTHER" id="PTHR45527:SF1">
    <property type="entry name" value="FATTY ACID SYNTHASE"/>
    <property type="match status" value="1"/>
</dbReference>
<dbReference type="SUPFAM" id="SSF56801">
    <property type="entry name" value="Acetyl-CoA synthetase-like"/>
    <property type="match status" value="2"/>
</dbReference>
<keyword evidence="3" id="KW-0597">Phosphoprotein</keyword>
<dbReference type="Gene3D" id="1.10.1200.10">
    <property type="entry name" value="ACP-like"/>
    <property type="match status" value="2"/>
</dbReference>
<dbReference type="PROSITE" id="PS00012">
    <property type="entry name" value="PHOSPHOPANTETHEINE"/>
    <property type="match status" value="2"/>
</dbReference>
<sequence>MITINNKKQKDLTHSIVRQFNYLASQTPESIAIEDNAEILTYKQVDVLSDRVAHCLVEQNIGSAPIHVGVVTDRSYRMIIAMLGVLKVGAVYVPIDPKHPTERQRYIFENARCSILLTDNIAPHFSPERTFHIDSLLENSTIKPLSHVPTHFDTACILYTSGTTGKPKGAMLTSKGIMNTCEALSETMGISPNSVMLHYASLGFDSATLEWLMALTNGAKLSIISEDQRTDPETLSSYLVEKKITHAILPSAMLPYVKSEREYALESLAAVGDVSDEKLLWHWSTKCNVFNGYGPMEMSICTSIHQVENGRPVNLGQPIQHTQVMVMDEQGCQAKEGESGELWVTGVGLSLGYVNNHEQTELAFVTDKNGRTWYKTGDLVKQDGMGNLHFNGRYDHQVKIRGNRVELEEIEQTLKTINTIDDACLVTPTHSDGSKYLVAFYSGTGDEKSVRNTLTEMLPESHVPSSFIKLDTLPLTSNLKIDRRALHELYVSDYADKAKTLKADSANSRETIAALFLSELAVSALKKRENFFQLGGDSIGSIRLINKLNQTFSCAISMRQFRENPTVSGVLGLIQESETIANDGSEFKALSISKHRPDTFELSSQQLVAWYMAQQQPDSKAYLAEAAIHFEGELDVPALEAALNDVYARHDIYRTIFIEEEGEPRQRVLPEIQYNLRVVEADSQDKTEAINRVLAEYLPGISDLSQLPLAEFVLIRFAGDDHVLLHQEHHIIHDGWSGSEFTREMMDAYRARSSSTPWQPEPVAQYYDFHTAQRGWLESNEAEKQQEYWCEKLENCPQGVPLFGKQSHALGFSGGHQKMVFSQKEWQAMEALCGAQGITPFAFTSAVLYLAMWRYSGQSDLTFGSAFANRNWRNSHGVLGMLVNTLVLRQSLDSTSTLSELLEQTQQTIDEAQDNQELPFTKVVEALNPDRSAVSNPFFNVLLGFHDTPIDVVPIEGLNWHKDETMISETSKFDLDCLVVPRGKSFNKNGEVHFLWEYRSDVYSAEEIALFLESFQYLFLDLVNRFEAVSNQPIDRLTAITPRQQTLMDKQWGTGLQLSNAIQAKYGKLSLVAVIERAAHQNPDSIALAYGARSYTYAQLELASNQLAIELDKAGVQPGERVGIAASRSPELIAAMYATFKLGACAVVIEPSLPPPRQTFILQDADISVVLGSISESKASVTCIPIESAFTHQETSRVWKTPRFEHDPSAYVLYTSGSTGVPKGVDVPMSSLHNECCWHIDEFNLTPESTGTCLAFAGFDAFMAEVFPLLMAGGQVLILDDQERDDLSVLSQRLGEAQVTHCCLPTGLLEAVCASEFIWPDSLQTLLVGGDALGQVTFPQGFNANFYNLYGPTETTVDATFAKLVPQVAGQASEPQTPTIGRPIANAYACVVSQGGTGESTPTPIGVPGELVMGGKGITNGYLNQPELTQERFVQGHIVPDSVDTRWYRTGDQVRWSPSGELEYLGRLNDEVKVRGFRVSLGEVTAHLQDHDEVSQAAVIVRQGAIYAYVTLVESEVAQWQSNTTKYERQLARKIRVSLKKSLPEYMRPSATLILESLPLTEQGKLDKRKLPSPFEEDTTFEAASSEMENAMLSIWSECLELPKISVTDNFFSIGGHSLLAMRIIARLRMEFSVELKMSDFFEFGTIRELSGYIESILAVQTDDVLDDMDVMEEGEI</sequence>
<comment type="cofactor">
    <cofactor evidence="1">
        <name>pantetheine 4'-phosphate</name>
        <dbReference type="ChEBI" id="CHEBI:47942"/>
    </cofactor>
</comment>
<dbReference type="InterPro" id="IPR042099">
    <property type="entry name" value="ANL_N_sf"/>
</dbReference>
<gene>
    <name evidence="5" type="ORF">VIBNISOn1_1420010</name>
</gene>
<dbReference type="RefSeq" id="WP_022610789.1">
    <property type="nucleotide sequence ID" value="NZ_LK391965.1"/>
</dbReference>
<dbReference type="FunFam" id="1.10.1200.10:FF:000005">
    <property type="entry name" value="Nonribosomal peptide synthetase 1"/>
    <property type="match status" value="1"/>
</dbReference>
<evidence type="ECO:0000313" key="5">
    <source>
        <dbReference type="EMBL" id="CCO45210.1"/>
    </source>
</evidence>
<evidence type="ECO:0000259" key="4">
    <source>
        <dbReference type="PROSITE" id="PS50075"/>
    </source>
</evidence>
<dbReference type="GO" id="GO:0005737">
    <property type="term" value="C:cytoplasm"/>
    <property type="evidence" value="ECO:0007669"/>
    <property type="project" value="TreeGrafter"/>
</dbReference>
<dbReference type="InterPro" id="IPR045851">
    <property type="entry name" value="AMP-bd_C_sf"/>
</dbReference>
<dbReference type="EMBL" id="CAOF01000049">
    <property type="protein sequence ID" value="CCO45210.1"/>
    <property type="molecule type" value="Genomic_DNA"/>
</dbReference>